<keyword evidence="8 11" id="KW-0333">Golgi apparatus</keyword>
<comment type="subcellular location">
    <subcellularLocation>
        <location evidence="1 11">Golgi apparatus membrane</location>
        <topology evidence="1 11">Single-pass type II membrane protein</topology>
    </subcellularLocation>
</comment>
<keyword evidence="3 11" id="KW-0328">Glycosyltransferase</keyword>
<evidence type="ECO:0000256" key="5">
    <source>
        <dbReference type="ARBA" id="ARBA00022692"/>
    </source>
</evidence>
<keyword evidence="9" id="KW-0472">Membrane</keyword>
<keyword evidence="4" id="KW-0808">Transferase</keyword>
<dbReference type="Pfam" id="PF01762">
    <property type="entry name" value="Galactosyl_T"/>
    <property type="match status" value="1"/>
</dbReference>
<dbReference type="CTD" id="20252159"/>
<gene>
    <name evidence="12" type="ORF">LOTGIDRAFT_74895</name>
</gene>
<feature type="non-terminal residue" evidence="12">
    <location>
        <position position="240"/>
    </location>
</feature>
<evidence type="ECO:0000256" key="11">
    <source>
        <dbReference type="RuleBase" id="RU363063"/>
    </source>
</evidence>
<comment type="similarity">
    <text evidence="2 11">Belongs to the glycosyltransferase 31 family.</text>
</comment>
<dbReference type="GO" id="GO:0016758">
    <property type="term" value="F:hexosyltransferase activity"/>
    <property type="evidence" value="ECO:0007669"/>
    <property type="project" value="InterPro"/>
</dbReference>
<dbReference type="AlphaFoldDB" id="V4ARJ3"/>
<keyword evidence="7" id="KW-1133">Transmembrane helix</keyword>
<dbReference type="HOGENOM" id="CLU_036849_2_1_1"/>
<evidence type="ECO:0000256" key="8">
    <source>
        <dbReference type="ARBA" id="ARBA00023034"/>
    </source>
</evidence>
<dbReference type="InterPro" id="IPR002659">
    <property type="entry name" value="Glyco_trans_31"/>
</dbReference>
<accession>V4ARJ3</accession>
<dbReference type="GO" id="GO:0006493">
    <property type="term" value="P:protein O-linked glycosylation"/>
    <property type="evidence" value="ECO:0007669"/>
    <property type="project" value="TreeGrafter"/>
</dbReference>
<evidence type="ECO:0000256" key="7">
    <source>
        <dbReference type="ARBA" id="ARBA00022989"/>
    </source>
</evidence>
<dbReference type="PANTHER" id="PTHR11214:SF314">
    <property type="entry name" value="HEXOSYLTRANSFERASE"/>
    <property type="match status" value="1"/>
</dbReference>
<dbReference type="GO" id="GO:0000139">
    <property type="term" value="C:Golgi membrane"/>
    <property type="evidence" value="ECO:0007669"/>
    <property type="project" value="UniProtKB-SubCell"/>
</dbReference>
<organism evidence="12 13">
    <name type="scientific">Lottia gigantea</name>
    <name type="common">Giant owl limpet</name>
    <dbReference type="NCBI Taxonomy" id="225164"/>
    <lineage>
        <taxon>Eukaryota</taxon>
        <taxon>Metazoa</taxon>
        <taxon>Spiralia</taxon>
        <taxon>Lophotrochozoa</taxon>
        <taxon>Mollusca</taxon>
        <taxon>Gastropoda</taxon>
        <taxon>Patellogastropoda</taxon>
        <taxon>Lottioidea</taxon>
        <taxon>Lottiidae</taxon>
        <taxon>Lottia</taxon>
    </lineage>
</organism>
<dbReference type="RefSeq" id="XP_009051838.1">
    <property type="nucleotide sequence ID" value="XM_009053590.1"/>
</dbReference>
<evidence type="ECO:0000313" key="13">
    <source>
        <dbReference type="Proteomes" id="UP000030746"/>
    </source>
</evidence>
<dbReference type="Proteomes" id="UP000030746">
    <property type="component" value="Unassembled WGS sequence"/>
</dbReference>
<keyword evidence="13" id="KW-1185">Reference proteome</keyword>
<keyword evidence="10" id="KW-0325">Glycoprotein</keyword>
<evidence type="ECO:0000256" key="4">
    <source>
        <dbReference type="ARBA" id="ARBA00022679"/>
    </source>
</evidence>
<dbReference type="KEGG" id="lgi:LOTGIDRAFT_74895"/>
<dbReference type="STRING" id="225164.V4ARJ3"/>
<evidence type="ECO:0000256" key="9">
    <source>
        <dbReference type="ARBA" id="ARBA00023136"/>
    </source>
</evidence>
<dbReference type="FunFam" id="3.90.550.50:FF:000001">
    <property type="entry name" value="Hexosyltransferase"/>
    <property type="match status" value="1"/>
</dbReference>
<dbReference type="GeneID" id="20252159"/>
<proteinExistence type="inferred from homology"/>
<keyword evidence="5" id="KW-0812">Transmembrane</keyword>
<sequence>PYLVICILSSPATKSLKLRRAIRRTWASSTYNGQVRFIFFVGHSKVLEKKNQSKLMEESNLHGDIVIIDYEDKYRRINYKSVSILKWCSNYCLNSRYIAKVDEDMFLDLPNLLSLLNSIEIPKVILGFVISNGKPIRNTKHKWYVSEQIYRYEHYPVYISGTTYVISSDLLSGLLLAASQSPTIPNEDVYITGICGKKAGATLLGHCGFNTSKLPVFMWAFKLNVNAHHYTPKEFQEIWN</sequence>
<dbReference type="OrthoDB" id="5512589at2759"/>
<protein>
    <recommendedName>
        <fullName evidence="11">Hexosyltransferase</fullName>
        <ecNumber evidence="11">2.4.1.-</ecNumber>
    </recommendedName>
</protein>
<evidence type="ECO:0000256" key="1">
    <source>
        <dbReference type="ARBA" id="ARBA00004323"/>
    </source>
</evidence>
<evidence type="ECO:0000256" key="3">
    <source>
        <dbReference type="ARBA" id="ARBA00022676"/>
    </source>
</evidence>
<dbReference type="EC" id="2.4.1.-" evidence="11"/>
<dbReference type="EMBL" id="KB201305">
    <property type="protein sequence ID" value="ESO97450.1"/>
    <property type="molecule type" value="Genomic_DNA"/>
</dbReference>
<evidence type="ECO:0000256" key="6">
    <source>
        <dbReference type="ARBA" id="ARBA00022968"/>
    </source>
</evidence>
<dbReference type="PANTHER" id="PTHR11214">
    <property type="entry name" value="BETA-1,3-N-ACETYLGLUCOSAMINYLTRANSFERASE"/>
    <property type="match status" value="1"/>
</dbReference>
<keyword evidence="6" id="KW-0735">Signal-anchor</keyword>
<name>V4ARJ3_LOTGI</name>
<evidence type="ECO:0000256" key="2">
    <source>
        <dbReference type="ARBA" id="ARBA00008661"/>
    </source>
</evidence>
<reference evidence="12 13" key="1">
    <citation type="journal article" date="2013" name="Nature">
        <title>Insights into bilaterian evolution from three spiralian genomes.</title>
        <authorList>
            <person name="Simakov O."/>
            <person name="Marletaz F."/>
            <person name="Cho S.J."/>
            <person name="Edsinger-Gonzales E."/>
            <person name="Havlak P."/>
            <person name="Hellsten U."/>
            <person name="Kuo D.H."/>
            <person name="Larsson T."/>
            <person name="Lv J."/>
            <person name="Arendt D."/>
            <person name="Savage R."/>
            <person name="Osoegawa K."/>
            <person name="de Jong P."/>
            <person name="Grimwood J."/>
            <person name="Chapman J.A."/>
            <person name="Shapiro H."/>
            <person name="Aerts A."/>
            <person name="Otillar R.P."/>
            <person name="Terry A.Y."/>
            <person name="Boore J.L."/>
            <person name="Grigoriev I.V."/>
            <person name="Lindberg D.R."/>
            <person name="Seaver E.C."/>
            <person name="Weisblat D.A."/>
            <person name="Putnam N.H."/>
            <person name="Rokhsar D.S."/>
        </authorList>
    </citation>
    <scope>NUCLEOTIDE SEQUENCE [LARGE SCALE GENOMIC DNA]</scope>
</reference>
<evidence type="ECO:0000313" key="12">
    <source>
        <dbReference type="EMBL" id="ESO97450.1"/>
    </source>
</evidence>
<dbReference type="Gene3D" id="3.90.550.50">
    <property type="match status" value="1"/>
</dbReference>
<feature type="non-terminal residue" evidence="12">
    <location>
        <position position="1"/>
    </location>
</feature>
<dbReference type="OMA" id="ASTNCER"/>
<evidence type="ECO:0000256" key="10">
    <source>
        <dbReference type="ARBA" id="ARBA00023180"/>
    </source>
</evidence>